<comment type="caution">
    <text evidence="1">The sequence shown here is derived from an EMBL/GenBank/DDBJ whole genome shotgun (WGS) entry which is preliminary data.</text>
</comment>
<reference evidence="2" key="1">
    <citation type="journal article" date="2024" name="Proc. Natl. Acad. Sci. U.S.A.">
        <title>Extraordinary preservation of gene collinearity over three hundred million years revealed in homosporous lycophytes.</title>
        <authorList>
            <person name="Li C."/>
            <person name="Wickell D."/>
            <person name="Kuo L.Y."/>
            <person name="Chen X."/>
            <person name="Nie B."/>
            <person name="Liao X."/>
            <person name="Peng D."/>
            <person name="Ji J."/>
            <person name="Jenkins J."/>
            <person name="Williams M."/>
            <person name="Shu S."/>
            <person name="Plott C."/>
            <person name="Barry K."/>
            <person name="Rajasekar S."/>
            <person name="Grimwood J."/>
            <person name="Han X."/>
            <person name="Sun S."/>
            <person name="Hou Z."/>
            <person name="He W."/>
            <person name="Dai G."/>
            <person name="Sun C."/>
            <person name="Schmutz J."/>
            <person name="Leebens-Mack J.H."/>
            <person name="Li F.W."/>
            <person name="Wang L."/>
        </authorList>
    </citation>
    <scope>NUCLEOTIDE SEQUENCE [LARGE SCALE GENOMIC DNA]</scope>
    <source>
        <strain evidence="2">cv. PW_Plant_1</strain>
    </source>
</reference>
<keyword evidence="2" id="KW-1185">Reference proteome</keyword>
<dbReference type="Proteomes" id="UP001162992">
    <property type="component" value="Chromosome 2"/>
</dbReference>
<proteinExistence type="predicted"/>
<organism evidence="1 2">
    <name type="scientific">Diphasiastrum complanatum</name>
    <name type="common">Issler's clubmoss</name>
    <name type="synonym">Lycopodium complanatum</name>
    <dbReference type="NCBI Taxonomy" id="34168"/>
    <lineage>
        <taxon>Eukaryota</taxon>
        <taxon>Viridiplantae</taxon>
        <taxon>Streptophyta</taxon>
        <taxon>Embryophyta</taxon>
        <taxon>Tracheophyta</taxon>
        <taxon>Lycopodiopsida</taxon>
        <taxon>Lycopodiales</taxon>
        <taxon>Lycopodiaceae</taxon>
        <taxon>Lycopodioideae</taxon>
        <taxon>Diphasiastrum</taxon>
    </lineage>
</organism>
<evidence type="ECO:0000313" key="1">
    <source>
        <dbReference type="EMBL" id="KAJ7566683.1"/>
    </source>
</evidence>
<evidence type="ECO:0000313" key="2">
    <source>
        <dbReference type="Proteomes" id="UP001162992"/>
    </source>
</evidence>
<name>A0ACC2EJD5_DIPCM</name>
<gene>
    <name evidence="1" type="ORF">O6H91_02G114500</name>
</gene>
<protein>
    <submittedName>
        <fullName evidence="1">Uncharacterized protein</fullName>
    </submittedName>
</protein>
<sequence length="406" mass="44258">MNSLKRVSACGLSERCILHTALASAQLAFAGFEILSRVAILKGVGGIAFSFYRNCIATVLLGVLGLVLEKKKRQVLTFRTSCTIFFCGFVGVTINQVCYLRGLKYTSAIFASAMRNMTPVFTFIIAVLCRLESISIQRFYGQAKVFGCSFAIGGSILLSVYRGPIIFRSKLSIWHVHTQHSILNDSMEKLTWFGFVHIQMESWKLGAIFLVVSCTAFAVFLNMQVPVLKRYPAPISFAAFACLSSVLQLAVLGAIFEPQRSDWAPLSESEIWSTIYAGIIASGFVSGIQSWGVHKGGPVIVAAYQPLETVATAFLSYVFLKETLYLGSIIGGLFVIFGLYLLIWGQEQERKVTSSKVANTPELVVSSQNTFTTVGAALSKAETTQPSEELPSRKITGDDADGAPIP</sequence>
<accession>A0ACC2EJD5</accession>
<dbReference type="EMBL" id="CM055093">
    <property type="protein sequence ID" value="KAJ7566683.1"/>
    <property type="molecule type" value="Genomic_DNA"/>
</dbReference>